<dbReference type="GO" id="GO:0015369">
    <property type="term" value="F:calcium:proton antiporter activity"/>
    <property type="evidence" value="ECO:0007669"/>
    <property type="project" value="UniProtKB-UniRule"/>
</dbReference>
<evidence type="ECO:0000256" key="1">
    <source>
        <dbReference type="ARBA" id="ARBA00004127"/>
    </source>
</evidence>
<feature type="transmembrane region" description="Helical" evidence="9">
    <location>
        <begin position="240"/>
        <end position="264"/>
    </location>
</feature>
<dbReference type="Proteomes" id="UP000266178">
    <property type="component" value="Unassembled WGS sequence"/>
</dbReference>
<feature type="transmembrane region" description="Helical" evidence="9">
    <location>
        <begin position="56"/>
        <end position="77"/>
    </location>
</feature>
<gene>
    <name evidence="11" type="ORF">Mgrana_01278</name>
</gene>
<dbReference type="InterPro" id="IPR004798">
    <property type="entry name" value="CAX-like"/>
</dbReference>
<keyword evidence="6 9" id="KW-1133">Transmembrane helix</keyword>
<protein>
    <recommendedName>
        <fullName evidence="9">Ca(2+)/H(+) antiporter</fullName>
    </recommendedName>
</protein>
<feature type="transmembrane region" description="Helical" evidence="9">
    <location>
        <begin position="161"/>
        <end position="181"/>
    </location>
</feature>
<feature type="transmembrane region" description="Helical" evidence="9">
    <location>
        <begin position="309"/>
        <end position="325"/>
    </location>
</feature>
<dbReference type="PANTHER" id="PTHR31503:SF22">
    <property type="entry name" value="VACUOLAR CALCIUM ION TRANSPORTER"/>
    <property type="match status" value="1"/>
</dbReference>
<dbReference type="InterPro" id="IPR004713">
    <property type="entry name" value="CaH_exchang"/>
</dbReference>
<dbReference type="AlphaFoldDB" id="A0A399F9C8"/>
<evidence type="ECO:0000313" key="12">
    <source>
        <dbReference type="Proteomes" id="UP000266178"/>
    </source>
</evidence>
<evidence type="ECO:0000256" key="7">
    <source>
        <dbReference type="ARBA" id="ARBA00023065"/>
    </source>
</evidence>
<keyword evidence="12" id="KW-1185">Reference proteome</keyword>
<evidence type="ECO:0000256" key="8">
    <source>
        <dbReference type="ARBA" id="ARBA00023136"/>
    </source>
</evidence>
<feature type="transmembrane region" description="Helical" evidence="9">
    <location>
        <begin position="276"/>
        <end position="297"/>
    </location>
</feature>
<feature type="transmembrane region" description="Helical" evidence="9">
    <location>
        <begin position="122"/>
        <end position="141"/>
    </location>
</feature>
<reference evidence="11 12" key="1">
    <citation type="submission" date="2018-08" db="EMBL/GenBank/DDBJ databases">
        <title>Meiothermus granaticius genome AF-68 sequencing project.</title>
        <authorList>
            <person name="Da Costa M.S."/>
            <person name="Albuquerque L."/>
            <person name="Raposo P."/>
            <person name="Froufe H.J.C."/>
            <person name="Barroso C.S."/>
            <person name="Egas C."/>
        </authorList>
    </citation>
    <scope>NUCLEOTIDE SEQUENCE [LARGE SCALE GENOMIC DNA]</scope>
    <source>
        <strain evidence="11 12">AF-68</strain>
    </source>
</reference>
<feature type="transmembrane region" description="Helical" evidence="9">
    <location>
        <begin position="332"/>
        <end position="351"/>
    </location>
</feature>
<feature type="transmembrane region" description="Helical" evidence="9">
    <location>
        <begin position="89"/>
        <end position="110"/>
    </location>
</feature>
<evidence type="ECO:0000256" key="6">
    <source>
        <dbReference type="ARBA" id="ARBA00022989"/>
    </source>
</evidence>
<feature type="transmembrane region" description="Helical" evidence="9">
    <location>
        <begin position="201"/>
        <end position="220"/>
    </location>
</feature>
<feature type="transmembrane region" description="Helical" evidence="9">
    <location>
        <begin position="25"/>
        <end position="44"/>
    </location>
</feature>
<dbReference type="Pfam" id="PF01699">
    <property type="entry name" value="Na_Ca_ex"/>
    <property type="match status" value="2"/>
</dbReference>
<dbReference type="GO" id="GO:0016020">
    <property type="term" value="C:membrane"/>
    <property type="evidence" value="ECO:0007669"/>
    <property type="project" value="InterPro"/>
</dbReference>
<organism evidence="11 12">
    <name type="scientific">Meiothermus granaticius NBRC 107808</name>
    <dbReference type="NCBI Taxonomy" id="1227551"/>
    <lineage>
        <taxon>Bacteria</taxon>
        <taxon>Thermotogati</taxon>
        <taxon>Deinococcota</taxon>
        <taxon>Deinococci</taxon>
        <taxon>Thermales</taxon>
        <taxon>Thermaceae</taxon>
        <taxon>Meiothermus</taxon>
    </lineage>
</organism>
<evidence type="ECO:0000256" key="2">
    <source>
        <dbReference type="ARBA" id="ARBA00022448"/>
    </source>
</evidence>
<dbReference type="GO" id="GO:0012505">
    <property type="term" value="C:endomembrane system"/>
    <property type="evidence" value="ECO:0007669"/>
    <property type="project" value="UniProtKB-SubCell"/>
</dbReference>
<comment type="subcellular location">
    <subcellularLocation>
        <location evidence="1">Endomembrane system</location>
        <topology evidence="1">Multi-pass membrane protein</topology>
    </subcellularLocation>
</comment>
<name>A0A399F9C8_9DEIN</name>
<keyword evidence="9" id="KW-0050">Antiport</keyword>
<comment type="similarity">
    <text evidence="9">Belongs to the Ca(2+):cation antiporter (CaCA) (TC 2.A.19) family.</text>
</comment>
<dbReference type="InterPro" id="IPR004837">
    <property type="entry name" value="NaCa_Exmemb"/>
</dbReference>
<evidence type="ECO:0000256" key="5">
    <source>
        <dbReference type="ARBA" id="ARBA00022837"/>
    </source>
</evidence>
<keyword evidence="3 9" id="KW-0109">Calcium transport</keyword>
<keyword evidence="8 9" id="KW-0472">Membrane</keyword>
<dbReference type="NCBIfam" id="TIGR00846">
    <property type="entry name" value="caca2"/>
    <property type="match status" value="1"/>
</dbReference>
<sequence>MLNYALLAFVPVAFALEALHAPGVWVFLASALALLPLASWMGRATEELAARAGSTVGGLLNATFGNAAELIIAGIALAAGKTEVVKASITGSILSNLLLVLGLSIFLGGLRFSSQRFNVQAANIMASLLTLSLLALLLPALFDLAERSYFRVDPRLPNLSFSHAAAIVLILVYLANIYFSLRTHRDLVGAKGEEHAEEAQWSLPVAVGVLALATVGVAVMAELLVGSLEAATATLHLSEFFVGIILIPLVGNAAEHFAAVSFALKNKMDLSVQITIGSSLQIALLVVPLLVLLGWLIGKPLDLVLRNPLELGALFASIIATNAVVRDGETNWLEGFLLLGVYALLALAFFFTPQ</sequence>
<keyword evidence="7 9" id="KW-0406">Ion transport</keyword>
<comment type="function">
    <text evidence="9">Ca(+)/H(+) antiporter that extrudes calcium in exchange for external protons.</text>
</comment>
<feature type="domain" description="Sodium/calcium exchanger membrane region" evidence="10">
    <location>
        <begin position="24"/>
        <end position="181"/>
    </location>
</feature>
<proteinExistence type="inferred from homology"/>
<feature type="domain" description="Sodium/calcium exchanger membrane region" evidence="10">
    <location>
        <begin position="206"/>
        <end position="350"/>
    </location>
</feature>
<comment type="caution">
    <text evidence="11">The sequence shown here is derived from an EMBL/GenBank/DDBJ whole genome shotgun (WGS) entry which is preliminary data.</text>
</comment>
<evidence type="ECO:0000256" key="9">
    <source>
        <dbReference type="RuleBase" id="RU365028"/>
    </source>
</evidence>
<dbReference type="PANTHER" id="PTHR31503">
    <property type="entry name" value="VACUOLAR CALCIUM ION TRANSPORTER"/>
    <property type="match status" value="1"/>
</dbReference>
<dbReference type="GO" id="GO:0006874">
    <property type="term" value="P:intracellular calcium ion homeostasis"/>
    <property type="evidence" value="ECO:0007669"/>
    <property type="project" value="TreeGrafter"/>
</dbReference>
<dbReference type="EMBL" id="QWLB01000014">
    <property type="protein sequence ID" value="RIH92740.1"/>
    <property type="molecule type" value="Genomic_DNA"/>
</dbReference>
<keyword evidence="2 9" id="KW-0813">Transport</keyword>
<accession>A0A399F9C8</accession>
<dbReference type="InterPro" id="IPR044880">
    <property type="entry name" value="NCX_ion-bd_dom_sf"/>
</dbReference>
<dbReference type="NCBIfam" id="TIGR00378">
    <property type="entry name" value="cax"/>
    <property type="match status" value="1"/>
</dbReference>
<evidence type="ECO:0000256" key="3">
    <source>
        <dbReference type="ARBA" id="ARBA00022568"/>
    </source>
</evidence>
<dbReference type="RefSeq" id="WP_119356782.1">
    <property type="nucleotide sequence ID" value="NZ_BJXM01000010.1"/>
</dbReference>
<evidence type="ECO:0000256" key="4">
    <source>
        <dbReference type="ARBA" id="ARBA00022692"/>
    </source>
</evidence>
<dbReference type="OrthoDB" id="9776105at2"/>
<dbReference type="Gene3D" id="1.20.1420.30">
    <property type="entry name" value="NCX, central ion-binding region"/>
    <property type="match status" value="1"/>
</dbReference>
<comment type="caution">
    <text evidence="9">Lacks conserved residue(s) required for the propagation of feature annotation.</text>
</comment>
<keyword evidence="4 9" id="KW-0812">Transmembrane</keyword>
<evidence type="ECO:0000313" key="11">
    <source>
        <dbReference type="EMBL" id="RIH92740.1"/>
    </source>
</evidence>
<evidence type="ECO:0000259" key="10">
    <source>
        <dbReference type="Pfam" id="PF01699"/>
    </source>
</evidence>
<keyword evidence="5 9" id="KW-0106">Calcium</keyword>